<evidence type="ECO:0000313" key="3">
    <source>
        <dbReference type="Proteomes" id="UP000594638"/>
    </source>
</evidence>
<protein>
    <submittedName>
        <fullName evidence="2">Uncharacterized protein</fullName>
    </submittedName>
</protein>
<sequence>MYATLRPIELERELPYISTLVPCDEPTVPRLNDMARNSVASQYHASRFDGGGDGRPCSEKFNDTGSSGEHSEDETFEGDDHERLVASDRHESSSEDSEDGDDDGSIDSDHDDRDDEHIRGGPSLTRMEVEELPLDQRILIEMQLRTVKLEILQHMTFEFTRLKDIIPTLVPPRSSISSADAANAKNEPRRSDLDKRDIPPLHSDDDPLPSAHRDPQEPLQNHDGKDELWWPYMYRRLCRQKINIALSREATNH</sequence>
<dbReference type="EMBL" id="CACTIH010004072">
    <property type="protein sequence ID" value="CAA2989240.1"/>
    <property type="molecule type" value="Genomic_DNA"/>
</dbReference>
<feature type="compositionally biased region" description="Basic and acidic residues" evidence="1">
    <location>
        <begin position="107"/>
        <end position="119"/>
    </location>
</feature>
<gene>
    <name evidence="2" type="ORF">OLEA9_A097744</name>
</gene>
<evidence type="ECO:0000256" key="1">
    <source>
        <dbReference type="SAM" id="MobiDB-lite"/>
    </source>
</evidence>
<keyword evidence="3" id="KW-1185">Reference proteome</keyword>
<dbReference type="Gramene" id="OE9A097744T1">
    <property type="protein sequence ID" value="OE9A097744C1"/>
    <property type="gene ID" value="OE9A097744"/>
</dbReference>
<comment type="caution">
    <text evidence="2">The sequence shown here is derived from an EMBL/GenBank/DDBJ whole genome shotgun (WGS) entry which is preliminary data.</text>
</comment>
<evidence type="ECO:0000313" key="2">
    <source>
        <dbReference type="EMBL" id="CAA2989240.1"/>
    </source>
</evidence>
<reference evidence="2 3" key="1">
    <citation type="submission" date="2019-12" db="EMBL/GenBank/DDBJ databases">
        <authorList>
            <person name="Alioto T."/>
            <person name="Alioto T."/>
            <person name="Gomez Garrido J."/>
        </authorList>
    </citation>
    <scope>NUCLEOTIDE SEQUENCE [LARGE SCALE GENOMIC DNA]</scope>
</reference>
<feature type="compositionally biased region" description="Basic and acidic residues" evidence="1">
    <location>
        <begin position="78"/>
        <end position="93"/>
    </location>
</feature>
<name>A0A8S0SAF5_OLEEU</name>
<proteinExistence type="predicted"/>
<feature type="region of interest" description="Disordered" evidence="1">
    <location>
        <begin position="170"/>
        <end position="222"/>
    </location>
</feature>
<organism evidence="2 3">
    <name type="scientific">Olea europaea subsp. europaea</name>
    <dbReference type="NCBI Taxonomy" id="158383"/>
    <lineage>
        <taxon>Eukaryota</taxon>
        <taxon>Viridiplantae</taxon>
        <taxon>Streptophyta</taxon>
        <taxon>Embryophyta</taxon>
        <taxon>Tracheophyta</taxon>
        <taxon>Spermatophyta</taxon>
        <taxon>Magnoliopsida</taxon>
        <taxon>eudicotyledons</taxon>
        <taxon>Gunneridae</taxon>
        <taxon>Pentapetalae</taxon>
        <taxon>asterids</taxon>
        <taxon>lamiids</taxon>
        <taxon>Lamiales</taxon>
        <taxon>Oleaceae</taxon>
        <taxon>Oleeae</taxon>
        <taxon>Olea</taxon>
    </lineage>
</organism>
<feature type="compositionally biased region" description="Basic and acidic residues" evidence="1">
    <location>
        <begin position="186"/>
        <end position="222"/>
    </location>
</feature>
<dbReference type="Proteomes" id="UP000594638">
    <property type="component" value="Unassembled WGS sequence"/>
</dbReference>
<feature type="region of interest" description="Disordered" evidence="1">
    <location>
        <begin position="42"/>
        <end position="126"/>
    </location>
</feature>
<feature type="compositionally biased region" description="Acidic residues" evidence="1">
    <location>
        <begin position="94"/>
        <end position="106"/>
    </location>
</feature>
<accession>A0A8S0SAF5</accession>
<feature type="compositionally biased region" description="Basic and acidic residues" evidence="1">
    <location>
        <begin position="46"/>
        <end position="62"/>
    </location>
</feature>
<dbReference type="AlphaFoldDB" id="A0A8S0SAF5"/>